<dbReference type="SMART" id="SM00240">
    <property type="entry name" value="FHA"/>
    <property type="match status" value="1"/>
</dbReference>
<organism evidence="3 4">
    <name type="scientific">Anopheles atroparvus</name>
    <name type="common">European mosquito</name>
    <dbReference type="NCBI Taxonomy" id="41427"/>
    <lineage>
        <taxon>Eukaryota</taxon>
        <taxon>Metazoa</taxon>
        <taxon>Ecdysozoa</taxon>
        <taxon>Arthropoda</taxon>
        <taxon>Hexapoda</taxon>
        <taxon>Insecta</taxon>
        <taxon>Pterygota</taxon>
        <taxon>Neoptera</taxon>
        <taxon>Endopterygota</taxon>
        <taxon>Diptera</taxon>
        <taxon>Nematocera</taxon>
        <taxon>Culicoidea</taxon>
        <taxon>Culicidae</taxon>
        <taxon>Anophelinae</taxon>
        <taxon>Anopheles</taxon>
    </lineage>
</organism>
<dbReference type="AlphaFoldDB" id="A0AAG5DJH0"/>
<reference evidence="3" key="1">
    <citation type="submission" date="2024-04" db="UniProtKB">
        <authorList>
            <consortium name="EnsemblMetazoa"/>
        </authorList>
    </citation>
    <scope>IDENTIFICATION</scope>
    <source>
        <strain evidence="3">EBRO</strain>
    </source>
</reference>
<accession>A0AAG5DJH0</accession>
<dbReference type="EnsemblMetazoa" id="ENSAATROPT012413">
    <property type="protein sequence ID" value="ENSAATROPP011266"/>
    <property type="gene ID" value="ENSAATROPG010090"/>
</dbReference>
<dbReference type="Gene3D" id="2.60.200.20">
    <property type="match status" value="1"/>
</dbReference>
<name>A0AAG5DJH0_ANOAO</name>
<evidence type="ECO:0000313" key="3">
    <source>
        <dbReference type="EnsemblMetazoa" id="ENSAATROPP011266"/>
    </source>
</evidence>
<sequence length="321" mass="35853">MLETVLGAKMSKNTMKICTVEFESTVASHPFEKRILNFKSGTEHEIGRLGKKRPCCIEETFLFDTRSLSRKQAILFFRKGRLYLLDSNSSHGTYVNGKTIPVDGKEDAKTQVSNACEVKTGDIVRFGTTRKTCSSGEVFAAIEGRLTVKITSVVNEKAKDEDARTKDPEGEIVQQYTPSDGPQLVEKERHQARKSTSPKIPLPKSKARKWSMLQPAETAQKGTLTDSIDTTTSDSQTVSRKGGMDGDQLDSNEWQETVSPEVDADGDQRFYNAWLETKQEFSVYRRQTLKLIVVCLLIAVLYHLVANSLEASVSNGRPCRM</sequence>
<dbReference type="SUPFAM" id="SSF49879">
    <property type="entry name" value="SMAD/FHA domain"/>
    <property type="match status" value="1"/>
</dbReference>
<dbReference type="InterPro" id="IPR000253">
    <property type="entry name" value="FHA_dom"/>
</dbReference>
<keyword evidence="4" id="KW-1185">Reference proteome</keyword>
<dbReference type="InterPro" id="IPR008984">
    <property type="entry name" value="SMAD_FHA_dom_sf"/>
</dbReference>
<evidence type="ECO:0000259" key="2">
    <source>
        <dbReference type="PROSITE" id="PS50006"/>
    </source>
</evidence>
<evidence type="ECO:0000256" key="1">
    <source>
        <dbReference type="SAM" id="MobiDB-lite"/>
    </source>
</evidence>
<proteinExistence type="predicted"/>
<dbReference type="PROSITE" id="PS50006">
    <property type="entry name" value="FHA_DOMAIN"/>
    <property type="match status" value="1"/>
</dbReference>
<protein>
    <recommendedName>
        <fullName evidence="2">FHA domain-containing protein</fullName>
    </recommendedName>
</protein>
<feature type="region of interest" description="Disordered" evidence="1">
    <location>
        <begin position="156"/>
        <end position="251"/>
    </location>
</feature>
<evidence type="ECO:0000313" key="4">
    <source>
        <dbReference type="Proteomes" id="UP000075880"/>
    </source>
</evidence>
<feature type="compositionally biased region" description="Basic and acidic residues" evidence="1">
    <location>
        <begin position="156"/>
        <end position="169"/>
    </location>
</feature>
<feature type="domain" description="FHA" evidence="2">
    <location>
        <begin position="47"/>
        <end position="100"/>
    </location>
</feature>
<dbReference type="Pfam" id="PF00498">
    <property type="entry name" value="FHA"/>
    <property type="match status" value="1"/>
</dbReference>
<feature type="compositionally biased region" description="Low complexity" evidence="1">
    <location>
        <begin position="223"/>
        <end position="237"/>
    </location>
</feature>
<dbReference type="Proteomes" id="UP000075880">
    <property type="component" value="Unassembled WGS sequence"/>
</dbReference>